<accession>C6V3Y3</accession>
<dbReference type="EMBL" id="CP001431">
    <property type="protein sequence ID" value="ACT69087.1"/>
    <property type="molecule type" value="Genomic_DNA"/>
</dbReference>
<gene>
    <name evidence="1" type="ordered locus">NRI_0102</name>
</gene>
<name>C6V3Y3_NEORI</name>
<sequence length="55" mass="5938">MCLVHVVMFLVLYTLVLPNDLLSGGGSLTVHISVSTNCCSAIVFRLQVSLHFSCV</sequence>
<dbReference type="HOGENOM" id="CLU_3027653_0_0_5"/>
<reference evidence="1 2" key="1">
    <citation type="journal article" date="2009" name="Nucleic Acids Res.">
        <title>Analysis of complete genome sequence of Neorickettsia risticii: causative agent of Potomac horse fever.</title>
        <authorList>
            <person name="Lin M."/>
            <person name="Zhang C."/>
            <person name="Gibson K."/>
            <person name="Rikihisa Y."/>
        </authorList>
    </citation>
    <scope>NUCLEOTIDE SEQUENCE [LARGE SCALE GENOMIC DNA]</scope>
    <source>
        <strain evidence="1 2">Illinois</strain>
    </source>
</reference>
<dbReference type="KEGG" id="nri:NRI_0102"/>
<keyword evidence="2" id="KW-1185">Reference proteome</keyword>
<organism evidence="1 2">
    <name type="scientific">Neorickettsia risticii (strain Illinois)</name>
    <dbReference type="NCBI Taxonomy" id="434131"/>
    <lineage>
        <taxon>Bacteria</taxon>
        <taxon>Pseudomonadati</taxon>
        <taxon>Pseudomonadota</taxon>
        <taxon>Alphaproteobacteria</taxon>
        <taxon>Rickettsiales</taxon>
        <taxon>Anaplasmataceae</taxon>
        <taxon>Neorickettsia</taxon>
    </lineage>
</organism>
<protein>
    <submittedName>
        <fullName evidence="1">Uncharacterized protein</fullName>
    </submittedName>
</protein>
<dbReference type="Proteomes" id="UP000001627">
    <property type="component" value="Chromosome"/>
</dbReference>
<dbReference type="AlphaFoldDB" id="C6V3Y3"/>
<proteinExistence type="predicted"/>
<evidence type="ECO:0000313" key="2">
    <source>
        <dbReference type="Proteomes" id="UP000001627"/>
    </source>
</evidence>
<evidence type="ECO:0000313" key="1">
    <source>
        <dbReference type="EMBL" id="ACT69087.1"/>
    </source>
</evidence>